<dbReference type="OrthoDB" id="15743at2759"/>
<accession>A0A0R3WIU5</accession>
<evidence type="ECO:0000313" key="2">
    <source>
        <dbReference type="EMBL" id="VDM16624.1"/>
    </source>
</evidence>
<dbReference type="GO" id="GO:0005739">
    <property type="term" value="C:mitochondrion"/>
    <property type="evidence" value="ECO:0007669"/>
    <property type="project" value="GOC"/>
</dbReference>
<feature type="transmembrane region" description="Helical" evidence="1">
    <location>
        <begin position="65"/>
        <end position="86"/>
    </location>
</feature>
<dbReference type="GO" id="GO:0006122">
    <property type="term" value="P:mitochondrial electron transport, ubiquinol to cytochrome c"/>
    <property type="evidence" value="ECO:0007669"/>
    <property type="project" value="InterPro"/>
</dbReference>
<dbReference type="Pfam" id="PF08997">
    <property type="entry name" value="UCR_6-4kD"/>
    <property type="match status" value="1"/>
</dbReference>
<keyword evidence="1" id="KW-1133">Transmembrane helix</keyword>
<dbReference type="EMBL" id="UYWX01000053">
    <property type="protein sequence ID" value="VDM16624.1"/>
    <property type="molecule type" value="Genomic_DNA"/>
</dbReference>
<keyword evidence="1" id="KW-0472">Membrane</keyword>
<protein>
    <submittedName>
        <fullName evidence="4">ADP/ATP translocase</fullName>
    </submittedName>
</protein>
<sequence>MAVVITIGVMSCGIIIDEVQAAFIDCVFVNYPILHRKMISTKTLMSLRRAFQPKVNFLSSWGRSLATYGVGATVLVIYLIDWRVVVKRIPFYRQKFEEKTIE</sequence>
<reference evidence="4" key="1">
    <citation type="submission" date="2017-02" db="UniProtKB">
        <authorList>
            <consortium name="WormBaseParasite"/>
        </authorList>
    </citation>
    <scope>IDENTIFICATION</scope>
</reference>
<dbReference type="Gene3D" id="1.20.5.220">
    <property type="match status" value="1"/>
</dbReference>
<keyword evidence="3" id="KW-1185">Reference proteome</keyword>
<keyword evidence="1" id="KW-0812">Transmembrane</keyword>
<evidence type="ECO:0000256" key="1">
    <source>
        <dbReference type="SAM" id="Phobius"/>
    </source>
</evidence>
<dbReference type="InterPro" id="IPR015089">
    <property type="entry name" value="UQCR"/>
</dbReference>
<organism evidence="4">
    <name type="scientific">Hydatigena taeniaeformis</name>
    <name type="common">Feline tapeworm</name>
    <name type="synonym">Taenia taeniaeformis</name>
    <dbReference type="NCBI Taxonomy" id="6205"/>
    <lineage>
        <taxon>Eukaryota</taxon>
        <taxon>Metazoa</taxon>
        <taxon>Spiralia</taxon>
        <taxon>Lophotrochozoa</taxon>
        <taxon>Platyhelminthes</taxon>
        <taxon>Cestoda</taxon>
        <taxon>Eucestoda</taxon>
        <taxon>Cyclophyllidea</taxon>
        <taxon>Taeniidae</taxon>
        <taxon>Hydatigera</taxon>
    </lineage>
</organism>
<dbReference type="InterPro" id="IPR029027">
    <property type="entry name" value="Single_a-helix_sf"/>
</dbReference>
<dbReference type="Proteomes" id="UP000274429">
    <property type="component" value="Unassembled WGS sequence"/>
</dbReference>
<evidence type="ECO:0000313" key="4">
    <source>
        <dbReference type="WBParaSite" id="TTAC_0000054601-mRNA-1"/>
    </source>
</evidence>
<dbReference type="WBParaSite" id="TTAC_0000054601-mRNA-1">
    <property type="protein sequence ID" value="TTAC_0000054601-mRNA-1"/>
    <property type="gene ID" value="TTAC_0000054601"/>
</dbReference>
<evidence type="ECO:0000313" key="3">
    <source>
        <dbReference type="Proteomes" id="UP000274429"/>
    </source>
</evidence>
<proteinExistence type="predicted"/>
<reference evidence="2 3" key="2">
    <citation type="submission" date="2018-11" db="EMBL/GenBank/DDBJ databases">
        <authorList>
            <consortium name="Pathogen Informatics"/>
        </authorList>
    </citation>
    <scope>NUCLEOTIDE SEQUENCE [LARGE SCALE GENOMIC DNA]</scope>
</reference>
<gene>
    <name evidence="2" type="ORF">TTAC_LOCUS547</name>
</gene>
<dbReference type="AlphaFoldDB" id="A0A0R3WIU5"/>
<dbReference type="SUPFAM" id="SSF81518">
    <property type="entry name" value="Subunit XI (6.4 kDa protein) of cytochrome bc1 complex (Ubiquinol-cytochrome c reductase)"/>
    <property type="match status" value="1"/>
</dbReference>
<name>A0A0R3WIU5_HYDTA</name>